<name>A0A7G8BCA8_9BACT</name>
<dbReference type="Proteomes" id="UP000515312">
    <property type="component" value="Chromosome"/>
</dbReference>
<keyword evidence="1" id="KW-0240">DNA-directed RNA polymerase</keyword>
<dbReference type="RefSeq" id="WP_186739856.1">
    <property type="nucleotide sequence ID" value="NZ_CP060394.1"/>
</dbReference>
<dbReference type="AlphaFoldDB" id="A0A7G8BCA8"/>
<dbReference type="KEGG" id="adin:H7849_13335"/>
<organism evidence="1 2">
    <name type="scientific">Alloacidobacterium dinghuense</name>
    <dbReference type="NCBI Taxonomy" id="2763107"/>
    <lineage>
        <taxon>Bacteria</taxon>
        <taxon>Pseudomonadati</taxon>
        <taxon>Acidobacteriota</taxon>
        <taxon>Terriglobia</taxon>
        <taxon>Terriglobales</taxon>
        <taxon>Acidobacteriaceae</taxon>
        <taxon>Alloacidobacterium</taxon>
    </lineage>
</organism>
<evidence type="ECO:0000313" key="2">
    <source>
        <dbReference type="Proteomes" id="UP000515312"/>
    </source>
</evidence>
<protein>
    <submittedName>
        <fullName evidence="1">DNA-directed RNA polymerase subunit omega</fullName>
    </submittedName>
</protein>
<keyword evidence="1" id="KW-0804">Transcription</keyword>
<dbReference type="GO" id="GO:0000428">
    <property type="term" value="C:DNA-directed RNA polymerase complex"/>
    <property type="evidence" value="ECO:0007669"/>
    <property type="project" value="UniProtKB-KW"/>
</dbReference>
<evidence type="ECO:0000313" key="1">
    <source>
        <dbReference type="EMBL" id="QNI30178.1"/>
    </source>
</evidence>
<dbReference type="EMBL" id="CP060394">
    <property type="protein sequence ID" value="QNI30178.1"/>
    <property type="molecule type" value="Genomic_DNA"/>
</dbReference>
<proteinExistence type="predicted"/>
<accession>A0A7G8BCA8</accession>
<keyword evidence="2" id="KW-1185">Reference proteome</keyword>
<gene>
    <name evidence="1" type="ORF">H7849_13335</name>
</gene>
<reference evidence="1 2" key="1">
    <citation type="submission" date="2020-08" db="EMBL/GenBank/DDBJ databases">
        <title>Edaphobacter telluris sp. nov. and Acidobacterium dinghuensis sp. nov., two acidobacteria isolated from forest soil.</title>
        <authorList>
            <person name="Fu J."/>
            <person name="Qiu L."/>
        </authorList>
    </citation>
    <scope>NUCLEOTIDE SEQUENCE [LARGE SCALE GENOMIC DNA]</scope>
    <source>
        <strain evidence="1">4Y35</strain>
    </source>
</reference>
<sequence length="84" mass="9180">MRSELVFGAMAHISNQFLLTKLAAKATRKLHRPNTRIQETMNAVLVRFSRANPVAGEQPATRLQVVSSVAEVPSNGTHLKQSVA</sequence>